<dbReference type="GO" id="GO:0016887">
    <property type="term" value="F:ATP hydrolysis activity"/>
    <property type="evidence" value="ECO:0007669"/>
    <property type="project" value="InterPro"/>
</dbReference>
<gene>
    <name evidence="17" type="ORF">EDD60_10415</name>
</gene>
<evidence type="ECO:0000313" key="18">
    <source>
        <dbReference type="Proteomes" id="UP000295515"/>
    </source>
</evidence>
<dbReference type="PRINTS" id="PR00119">
    <property type="entry name" value="CATATPASE"/>
</dbReference>
<dbReference type="InterPro" id="IPR008250">
    <property type="entry name" value="ATPase_P-typ_transduc_dom_A_sf"/>
</dbReference>
<keyword evidence="7" id="KW-0479">Metal-binding</keyword>
<keyword evidence="10" id="KW-0067">ATP-binding</keyword>
<dbReference type="InterPro" id="IPR036412">
    <property type="entry name" value="HAD-like_sf"/>
</dbReference>
<feature type="transmembrane region" description="Helical" evidence="15">
    <location>
        <begin position="807"/>
        <end position="829"/>
    </location>
</feature>
<feature type="transmembrane region" description="Helical" evidence="15">
    <location>
        <begin position="251"/>
        <end position="271"/>
    </location>
</feature>
<dbReference type="PROSITE" id="PS00154">
    <property type="entry name" value="ATPASE_E1_E2"/>
    <property type="match status" value="1"/>
</dbReference>
<dbReference type="Pfam" id="PF00690">
    <property type="entry name" value="Cation_ATPase_N"/>
    <property type="match status" value="1"/>
</dbReference>
<dbReference type="SUPFAM" id="SSF56784">
    <property type="entry name" value="HAD-like"/>
    <property type="match status" value="1"/>
</dbReference>
<keyword evidence="5" id="KW-0406">Ion transport</keyword>
<dbReference type="AlphaFoldDB" id="A0A4R3Z6I1"/>
<dbReference type="NCBIfam" id="TIGR01494">
    <property type="entry name" value="ATPase_P-type"/>
    <property type="match status" value="3"/>
</dbReference>
<evidence type="ECO:0000256" key="12">
    <source>
        <dbReference type="ARBA" id="ARBA00022989"/>
    </source>
</evidence>
<dbReference type="PRINTS" id="PR00120">
    <property type="entry name" value="HATPASE"/>
</dbReference>
<keyword evidence="11" id="KW-1278">Translocase</keyword>
<sequence>MKAYHMSIDDLSKQLQTNLETGLNASQVEKRQKQDGENKLEEAKKKTNLEKFIDQFKDAMIIILLIAAAISFGLAFQEKESSAFFEPLLILFIVIVNAIMGVFQENKAEKSLAALMSLSSPKARVIRDGQESLIDAKELVVGDLIQLEAGDFIPADARIISSSSLKSEESALTGESVPVDKSPEIVEENATIGDRKNMLYSGCSITYGTAKAIVTDIGMQTEMGKIAHLLNNEEDDKTPLQEKLAELGRKLGMMAIAICIVIFAIGLWYGMPIIEIFMTSVSLAVSAIPEGLPVIVTIVLSIGVGKMAQRNAIVKKLPAVETLGSTSIICSDKTGTLTQNKMTLIKAYIPKLGLEDISNHNSPLVLKLLKYGTLCSNGSVTIDNEKEEHIGDPTETSIIAATIKNHISLDELHQQYPRLFELPFDSNRKLMSVIVKEGDHYLVITKGACDELIKRCIESQDEILSITEQLSQQALRVLAVAYKRLDTFPDNPTIESLECDLTFLGLVGMIDPPRQEAKEAVATCLKAGIKPIMITGDHITTASAIAKELGIMQENDEAITGSELATLSDEQFQQRIQNISVYARVSPEDKIRVVKAWQKQNAIVSMTGDGVNDAPALKASDIGCAMGITGTDVAKGAADLTLMDDNFATIVAAVKQGRGIYQNIRKTVGYLLGTNIGEVLLVFVAMLVFKQAPLLSMQLLWVNLVTDGMPAIALGMEAIENDVMDESPRPKDESIFAHHLGERIILQGFLFGGLSLFAFWFAQTTLHSLTAGRTLCFMVLSLSQVFQSYNMRSHLSLFKIGVFTNHYLNKAALVSFALMAIVLFIPPLATIFGLTFLPFSYYLIGLGLSMSPILIIEIFKFFHILH</sequence>
<dbReference type="GO" id="GO:0005388">
    <property type="term" value="F:P-type calcium transporter activity"/>
    <property type="evidence" value="ECO:0007669"/>
    <property type="project" value="UniProtKB-EC"/>
</dbReference>
<dbReference type="InterPro" id="IPR006408">
    <property type="entry name" value="P-type_ATPase_IIB"/>
</dbReference>
<dbReference type="Pfam" id="PF13246">
    <property type="entry name" value="Cation_ATPase"/>
    <property type="match status" value="1"/>
</dbReference>
<dbReference type="InterPro" id="IPR001757">
    <property type="entry name" value="P_typ_ATPase"/>
</dbReference>
<dbReference type="FunFam" id="3.40.50.1000:FF:000028">
    <property type="entry name" value="Calcium-transporting P-type ATPase, putative"/>
    <property type="match status" value="1"/>
</dbReference>
<evidence type="ECO:0000256" key="9">
    <source>
        <dbReference type="ARBA" id="ARBA00022837"/>
    </source>
</evidence>
<keyword evidence="4" id="KW-1003">Cell membrane</keyword>
<feature type="transmembrane region" description="Helical" evidence="15">
    <location>
        <begin position="83"/>
        <end position="103"/>
    </location>
</feature>
<dbReference type="InterPro" id="IPR023298">
    <property type="entry name" value="ATPase_P-typ_TM_dom_sf"/>
</dbReference>
<dbReference type="Gene3D" id="3.40.50.1000">
    <property type="entry name" value="HAD superfamily/HAD-like"/>
    <property type="match status" value="1"/>
</dbReference>
<dbReference type="GO" id="GO:0005886">
    <property type="term" value="C:plasma membrane"/>
    <property type="evidence" value="ECO:0007669"/>
    <property type="project" value="UniProtKB-SubCell"/>
</dbReference>
<dbReference type="InterPro" id="IPR018303">
    <property type="entry name" value="ATPase_P-typ_P_site"/>
</dbReference>
<evidence type="ECO:0000256" key="15">
    <source>
        <dbReference type="SAM" id="Phobius"/>
    </source>
</evidence>
<dbReference type="Gene3D" id="1.20.1110.10">
    <property type="entry name" value="Calcium-transporting ATPase, transmembrane domain"/>
    <property type="match status" value="1"/>
</dbReference>
<dbReference type="FunFam" id="2.70.150.10:FF:000016">
    <property type="entry name" value="Calcium-transporting P-type ATPase putative"/>
    <property type="match status" value="1"/>
</dbReference>
<evidence type="ECO:0000256" key="1">
    <source>
        <dbReference type="ARBA" id="ARBA00004651"/>
    </source>
</evidence>
<feature type="transmembrane region" description="Helical" evidence="15">
    <location>
        <begin position="668"/>
        <end position="688"/>
    </location>
</feature>
<dbReference type="GO" id="GO:0005524">
    <property type="term" value="F:ATP binding"/>
    <property type="evidence" value="ECO:0007669"/>
    <property type="project" value="UniProtKB-KW"/>
</dbReference>
<accession>A0A4R3Z6I1</accession>
<feature type="domain" description="Cation-transporting P-type ATPase N-terminal" evidence="16">
    <location>
        <begin position="2"/>
        <end position="76"/>
    </location>
</feature>
<dbReference type="Gene3D" id="3.40.1110.10">
    <property type="entry name" value="Calcium-transporting ATPase, cytoplasmic domain N"/>
    <property type="match status" value="1"/>
</dbReference>
<dbReference type="Proteomes" id="UP000295515">
    <property type="component" value="Unassembled WGS sequence"/>
</dbReference>
<evidence type="ECO:0000256" key="13">
    <source>
        <dbReference type="ARBA" id="ARBA00023136"/>
    </source>
</evidence>
<comment type="catalytic activity">
    <reaction evidence="14">
        <text>Ca(2+)(in) + ATP + H2O = Ca(2+)(out) + ADP + phosphate + H(+)</text>
        <dbReference type="Rhea" id="RHEA:18105"/>
        <dbReference type="ChEBI" id="CHEBI:15377"/>
        <dbReference type="ChEBI" id="CHEBI:15378"/>
        <dbReference type="ChEBI" id="CHEBI:29108"/>
        <dbReference type="ChEBI" id="CHEBI:30616"/>
        <dbReference type="ChEBI" id="CHEBI:43474"/>
        <dbReference type="ChEBI" id="CHEBI:456216"/>
        <dbReference type="EC" id="7.2.2.10"/>
    </reaction>
</comment>
<dbReference type="SUPFAM" id="SSF81660">
    <property type="entry name" value="Metal cation-transporting ATPase, ATP-binding domain N"/>
    <property type="match status" value="1"/>
</dbReference>
<dbReference type="SUPFAM" id="SSF81653">
    <property type="entry name" value="Calcium ATPase, transduction domain A"/>
    <property type="match status" value="1"/>
</dbReference>
<dbReference type="SFLD" id="SFLDS00003">
    <property type="entry name" value="Haloacid_Dehalogenase"/>
    <property type="match status" value="1"/>
</dbReference>
<evidence type="ECO:0000313" key="17">
    <source>
        <dbReference type="EMBL" id="TCW01198.1"/>
    </source>
</evidence>
<evidence type="ECO:0000256" key="14">
    <source>
        <dbReference type="ARBA" id="ARBA00048694"/>
    </source>
</evidence>
<feature type="transmembrane region" description="Helical" evidence="15">
    <location>
        <begin position="841"/>
        <end position="862"/>
    </location>
</feature>
<comment type="similarity">
    <text evidence="2">Belongs to the cation transport ATPase (P-type) (TC 3.A.3) family. Type IIA subfamily.</text>
</comment>
<dbReference type="Pfam" id="PF00689">
    <property type="entry name" value="Cation_ATPase_C"/>
    <property type="match status" value="1"/>
</dbReference>
<reference evidence="17 18" key="1">
    <citation type="submission" date="2019-03" db="EMBL/GenBank/DDBJ databases">
        <title>Genomic Encyclopedia of Type Strains, Phase IV (KMG-IV): sequencing the most valuable type-strain genomes for metagenomic binning, comparative biology and taxonomic classification.</title>
        <authorList>
            <person name="Goeker M."/>
        </authorList>
    </citation>
    <scope>NUCLEOTIDE SEQUENCE [LARGE SCALE GENOMIC DNA]</scope>
    <source>
        <strain evidence="17 18">DSM 29487</strain>
    </source>
</reference>
<protein>
    <recommendedName>
        <fullName evidence="3">P-type Ca(2+) transporter</fullName>
        <ecNumber evidence="3">7.2.2.10</ecNumber>
    </recommendedName>
</protein>
<evidence type="ECO:0000256" key="5">
    <source>
        <dbReference type="ARBA" id="ARBA00022568"/>
    </source>
</evidence>
<dbReference type="InterPro" id="IPR044492">
    <property type="entry name" value="P_typ_ATPase_HD_dom"/>
</dbReference>
<evidence type="ECO:0000256" key="7">
    <source>
        <dbReference type="ARBA" id="ARBA00022723"/>
    </source>
</evidence>
<evidence type="ECO:0000256" key="8">
    <source>
        <dbReference type="ARBA" id="ARBA00022741"/>
    </source>
</evidence>
<evidence type="ECO:0000256" key="3">
    <source>
        <dbReference type="ARBA" id="ARBA00012790"/>
    </source>
</evidence>
<organism evidence="17 18">
    <name type="scientific">Longibaculum muris</name>
    <dbReference type="NCBI Taxonomy" id="1796628"/>
    <lineage>
        <taxon>Bacteria</taxon>
        <taxon>Bacillati</taxon>
        <taxon>Bacillota</taxon>
        <taxon>Erysipelotrichia</taxon>
        <taxon>Erysipelotrichales</taxon>
        <taxon>Coprobacillaceae</taxon>
        <taxon>Longibaculum</taxon>
    </lineage>
</organism>
<keyword evidence="9" id="KW-0106">Calcium</keyword>
<dbReference type="SFLD" id="SFLDF00027">
    <property type="entry name" value="p-type_atpase"/>
    <property type="match status" value="1"/>
</dbReference>
<dbReference type="InterPro" id="IPR006068">
    <property type="entry name" value="ATPase_P-typ_cation-transptr_C"/>
</dbReference>
<dbReference type="Pfam" id="PF00122">
    <property type="entry name" value="E1-E2_ATPase"/>
    <property type="match status" value="1"/>
</dbReference>
<dbReference type="GeneID" id="98914710"/>
<comment type="caution">
    <text evidence="17">The sequence shown here is derived from an EMBL/GenBank/DDBJ whole genome shotgun (WGS) entry which is preliminary data.</text>
</comment>
<keyword evidence="18" id="KW-1185">Reference proteome</keyword>
<dbReference type="EC" id="7.2.2.10" evidence="3"/>
<evidence type="ECO:0000256" key="2">
    <source>
        <dbReference type="ARBA" id="ARBA00005675"/>
    </source>
</evidence>
<dbReference type="InterPro" id="IPR023299">
    <property type="entry name" value="ATPase_P-typ_cyto_dom_N"/>
</dbReference>
<feature type="transmembrane region" description="Helical" evidence="15">
    <location>
        <begin position="740"/>
        <end position="762"/>
    </location>
</feature>
<evidence type="ECO:0000256" key="10">
    <source>
        <dbReference type="ARBA" id="ARBA00022840"/>
    </source>
</evidence>
<evidence type="ECO:0000259" key="16">
    <source>
        <dbReference type="SMART" id="SM00831"/>
    </source>
</evidence>
<dbReference type="RefSeq" id="WP_132226236.1">
    <property type="nucleotide sequence ID" value="NZ_JANKBF010000006.1"/>
</dbReference>
<feature type="transmembrane region" description="Helical" evidence="15">
    <location>
        <begin position="59"/>
        <end position="77"/>
    </location>
</feature>
<dbReference type="EMBL" id="SMCQ01000004">
    <property type="protein sequence ID" value="TCW01198.1"/>
    <property type="molecule type" value="Genomic_DNA"/>
</dbReference>
<evidence type="ECO:0000256" key="11">
    <source>
        <dbReference type="ARBA" id="ARBA00022967"/>
    </source>
</evidence>
<keyword evidence="5" id="KW-0813">Transport</keyword>
<dbReference type="SUPFAM" id="SSF81665">
    <property type="entry name" value="Calcium ATPase, transmembrane domain M"/>
    <property type="match status" value="1"/>
</dbReference>
<dbReference type="GO" id="GO:0140352">
    <property type="term" value="P:export from cell"/>
    <property type="evidence" value="ECO:0007669"/>
    <property type="project" value="UniProtKB-ARBA"/>
</dbReference>
<dbReference type="Gene3D" id="2.70.150.10">
    <property type="entry name" value="Calcium-transporting ATPase, cytoplasmic transduction domain A"/>
    <property type="match status" value="1"/>
</dbReference>
<dbReference type="SFLD" id="SFLDG00002">
    <property type="entry name" value="C1.7:_P-type_atpase_like"/>
    <property type="match status" value="1"/>
</dbReference>
<dbReference type="PANTHER" id="PTHR42861">
    <property type="entry name" value="CALCIUM-TRANSPORTING ATPASE"/>
    <property type="match status" value="1"/>
</dbReference>
<dbReference type="InterPro" id="IPR059000">
    <property type="entry name" value="ATPase_P-type_domA"/>
</dbReference>
<comment type="subcellular location">
    <subcellularLocation>
        <location evidence="1">Cell membrane</location>
        <topology evidence="1">Multi-pass membrane protein</topology>
    </subcellularLocation>
</comment>
<dbReference type="GO" id="GO:0046872">
    <property type="term" value="F:metal ion binding"/>
    <property type="evidence" value="ECO:0007669"/>
    <property type="project" value="UniProtKB-KW"/>
</dbReference>
<evidence type="ECO:0000256" key="6">
    <source>
        <dbReference type="ARBA" id="ARBA00022692"/>
    </source>
</evidence>
<dbReference type="NCBIfam" id="TIGR01517">
    <property type="entry name" value="ATPase-IIB_Ca"/>
    <property type="match status" value="1"/>
</dbReference>
<proteinExistence type="inferred from homology"/>
<dbReference type="InterPro" id="IPR004014">
    <property type="entry name" value="ATPase_P-typ_cation-transptr_N"/>
</dbReference>
<keyword evidence="13 15" id="KW-0472">Membrane</keyword>
<name>A0A4R3Z6I1_9FIRM</name>
<keyword evidence="5" id="KW-0109">Calcium transport</keyword>
<dbReference type="InterPro" id="IPR023214">
    <property type="entry name" value="HAD_sf"/>
</dbReference>
<keyword evidence="8" id="KW-0547">Nucleotide-binding</keyword>
<evidence type="ECO:0000256" key="4">
    <source>
        <dbReference type="ARBA" id="ARBA00022475"/>
    </source>
</evidence>
<dbReference type="FunFam" id="3.40.50.1000:FF:000001">
    <property type="entry name" value="Phospholipid-transporting ATPase IC"/>
    <property type="match status" value="1"/>
</dbReference>
<keyword evidence="6 15" id="KW-0812">Transmembrane</keyword>
<dbReference type="SMART" id="SM00831">
    <property type="entry name" value="Cation_ATPase_N"/>
    <property type="match status" value="1"/>
</dbReference>
<feature type="transmembrane region" description="Helical" evidence="15">
    <location>
        <begin position="291"/>
        <end position="308"/>
    </location>
</feature>
<keyword evidence="12 15" id="KW-1133">Transmembrane helix</keyword>